<evidence type="ECO:0000256" key="2">
    <source>
        <dbReference type="SAM" id="SignalP"/>
    </source>
</evidence>
<accession>A0A165T5Z4</accession>
<keyword evidence="1 2" id="KW-0732">Signal</keyword>
<dbReference type="PANTHER" id="PTHR35185">
    <property type="entry name" value="SERINE/THREONINE-RICH PROTEIN ADG2-RELATED"/>
    <property type="match status" value="1"/>
</dbReference>
<evidence type="ECO:0000256" key="1">
    <source>
        <dbReference type="ARBA" id="ARBA00022729"/>
    </source>
</evidence>
<dbReference type="AlphaFoldDB" id="A0A165T5Z4"/>
<dbReference type="InterPro" id="IPR018466">
    <property type="entry name" value="Kre9/Knh1-like_N"/>
</dbReference>
<organism evidence="4 5">
    <name type="scientific">Daedalea quercina L-15889</name>
    <dbReference type="NCBI Taxonomy" id="1314783"/>
    <lineage>
        <taxon>Eukaryota</taxon>
        <taxon>Fungi</taxon>
        <taxon>Dikarya</taxon>
        <taxon>Basidiomycota</taxon>
        <taxon>Agaricomycotina</taxon>
        <taxon>Agaricomycetes</taxon>
        <taxon>Polyporales</taxon>
        <taxon>Fomitopsis</taxon>
    </lineage>
</organism>
<feature type="signal peptide" evidence="2">
    <location>
        <begin position="1"/>
        <end position="17"/>
    </location>
</feature>
<dbReference type="EMBL" id="KV429039">
    <property type="protein sequence ID" value="KZT72976.1"/>
    <property type="molecule type" value="Genomic_DNA"/>
</dbReference>
<protein>
    <recommendedName>
        <fullName evidence="3">Yeast cell wall synthesis Kre9/Knh1-like N-terminal domain-containing protein</fullName>
    </recommendedName>
</protein>
<sequence length="201" mass="19611">MLAALSALVALVPLASALTLETPTDWLSGTTANISWITASGDPTSFSFELSNPDIFHNSYAIGSNIQSSLEFYSFEMPTVDVGDGYYLQAVNITNINQYYAESGEFSIGASPASSSASSSATSSGASSAASSASATSSGASSAASSASSSASSAAASSTSAAGAAETSGSGTFNGATRFDINFGSLAVAAIGAVAGAVVAL</sequence>
<evidence type="ECO:0000313" key="4">
    <source>
        <dbReference type="EMBL" id="KZT72976.1"/>
    </source>
</evidence>
<dbReference type="OrthoDB" id="5420143at2759"/>
<evidence type="ECO:0000313" key="5">
    <source>
        <dbReference type="Proteomes" id="UP000076727"/>
    </source>
</evidence>
<feature type="chain" id="PRO_5007866848" description="Yeast cell wall synthesis Kre9/Knh1-like N-terminal domain-containing protein" evidence="2">
    <location>
        <begin position="18"/>
        <end position="201"/>
    </location>
</feature>
<dbReference type="PANTHER" id="PTHR35185:SF1">
    <property type="entry name" value="UPF0619 GPI-ANCHORED MEMBRANE PROTEIN C1322.10"/>
    <property type="match status" value="1"/>
</dbReference>
<proteinExistence type="predicted"/>
<dbReference type="Pfam" id="PF10342">
    <property type="entry name" value="Kre9_KNH"/>
    <property type="match status" value="1"/>
</dbReference>
<dbReference type="InterPro" id="IPR052479">
    <property type="entry name" value="GPI-anchor_Adhesion_Reg"/>
</dbReference>
<dbReference type="Proteomes" id="UP000076727">
    <property type="component" value="Unassembled WGS sequence"/>
</dbReference>
<keyword evidence="5" id="KW-1185">Reference proteome</keyword>
<reference evidence="4 5" key="1">
    <citation type="journal article" date="2016" name="Mol. Biol. Evol.">
        <title>Comparative Genomics of Early-Diverging Mushroom-Forming Fungi Provides Insights into the Origins of Lignocellulose Decay Capabilities.</title>
        <authorList>
            <person name="Nagy L.G."/>
            <person name="Riley R."/>
            <person name="Tritt A."/>
            <person name="Adam C."/>
            <person name="Daum C."/>
            <person name="Floudas D."/>
            <person name="Sun H."/>
            <person name="Yadav J.S."/>
            <person name="Pangilinan J."/>
            <person name="Larsson K.H."/>
            <person name="Matsuura K."/>
            <person name="Barry K."/>
            <person name="Labutti K."/>
            <person name="Kuo R."/>
            <person name="Ohm R.A."/>
            <person name="Bhattacharya S.S."/>
            <person name="Shirouzu T."/>
            <person name="Yoshinaga Y."/>
            <person name="Martin F.M."/>
            <person name="Grigoriev I.V."/>
            <person name="Hibbett D.S."/>
        </authorList>
    </citation>
    <scope>NUCLEOTIDE SEQUENCE [LARGE SCALE GENOMIC DNA]</scope>
    <source>
        <strain evidence="4 5">L-15889</strain>
    </source>
</reference>
<feature type="domain" description="Yeast cell wall synthesis Kre9/Knh1-like N-terminal" evidence="3">
    <location>
        <begin position="24"/>
        <end position="108"/>
    </location>
</feature>
<evidence type="ECO:0000259" key="3">
    <source>
        <dbReference type="Pfam" id="PF10342"/>
    </source>
</evidence>
<name>A0A165T5Z4_9APHY</name>
<gene>
    <name evidence="4" type="ORF">DAEQUDRAFT_722611</name>
</gene>